<dbReference type="GO" id="GO:0004252">
    <property type="term" value="F:serine-type endopeptidase activity"/>
    <property type="evidence" value="ECO:0007669"/>
    <property type="project" value="InterPro"/>
</dbReference>
<dbReference type="InterPro" id="IPR001254">
    <property type="entry name" value="Trypsin_dom"/>
</dbReference>
<dbReference type="PANTHER" id="PTHR24256">
    <property type="entry name" value="TRYPTASE-RELATED"/>
    <property type="match status" value="1"/>
</dbReference>
<reference evidence="4" key="1">
    <citation type="submission" date="2019-08" db="EMBL/GenBank/DDBJ databases">
        <title>The genome of the North American firefly Photinus pyralis.</title>
        <authorList>
            <consortium name="Photinus pyralis genome working group"/>
            <person name="Fallon T.R."/>
            <person name="Sander Lower S.E."/>
            <person name="Weng J.-K."/>
        </authorList>
    </citation>
    <scope>NUCLEOTIDE SEQUENCE</scope>
    <source>
        <strain evidence="4">TRF0915ILg1</strain>
        <tissue evidence="4">Whole body</tissue>
    </source>
</reference>
<comment type="caution">
    <text evidence="4">The sequence shown here is derived from an EMBL/GenBank/DDBJ whole genome shotgun (WGS) entry which is preliminary data.</text>
</comment>
<proteinExistence type="inferred from homology"/>
<organism evidence="4 5">
    <name type="scientific">Ignelater luminosus</name>
    <name type="common">Cucubano</name>
    <name type="synonym">Pyrophorus luminosus</name>
    <dbReference type="NCBI Taxonomy" id="2038154"/>
    <lineage>
        <taxon>Eukaryota</taxon>
        <taxon>Metazoa</taxon>
        <taxon>Ecdysozoa</taxon>
        <taxon>Arthropoda</taxon>
        <taxon>Hexapoda</taxon>
        <taxon>Insecta</taxon>
        <taxon>Pterygota</taxon>
        <taxon>Neoptera</taxon>
        <taxon>Endopterygota</taxon>
        <taxon>Coleoptera</taxon>
        <taxon>Polyphaga</taxon>
        <taxon>Elateriformia</taxon>
        <taxon>Elateroidea</taxon>
        <taxon>Elateridae</taxon>
        <taxon>Agrypninae</taxon>
        <taxon>Pyrophorini</taxon>
        <taxon>Ignelater</taxon>
    </lineage>
</organism>
<sequence>MVLNEQGEGGLQIKCFGSLIHPQVVLTAAHCLEKTTTIYVRAGVWNIRDPNERYSTQKVNLIIKHPYFKLTSLKYDAALLITEEPFVLTENVNTACLACEPTPAYPSATNDCVATGWGADTLDGKFSDKMRKIKFLPLDDEYCETTFRSSRLGKWFKLHPSFLCAQNKYGSDTCDGNGGAPLVCPVPGQQRRYELVGLASWGIGCADSKPSVFTDIPEVKSWIDQQFDELGFSKDYYTYDYGKQGVF</sequence>
<dbReference type="GO" id="GO:0006508">
    <property type="term" value="P:proteolysis"/>
    <property type="evidence" value="ECO:0007669"/>
    <property type="project" value="InterPro"/>
</dbReference>
<comment type="similarity">
    <text evidence="2">Belongs to the peptidase S1 family. CLIP subfamily.</text>
</comment>
<evidence type="ECO:0000313" key="4">
    <source>
        <dbReference type="EMBL" id="KAF2893057.1"/>
    </source>
</evidence>
<accession>A0A8K0CXB8</accession>
<dbReference type="InterPro" id="IPR043504">
    <property type="entry name" value="Peptidase_S1_PA_chymotrypsin"/>
</dbReference>
<dbReference type="InterPro" id="IPR051487">
    <property type="entry name" value="Ser/Thr_Proteases_Immune/Dev"/>
</dbReference>
<dbReference type="AlphaFoldDB" id="A0A8K0CXB8"/>
<evidence type="ECO:0000313" key="5">
    <source>
        <dbReference type="Proteomes" id="UP000801492"/>
    </source>
</evidence>
<dbReference type="OrthoDB" id="6261922at2759"/>
<dbReference type="EMBL" id="VTPC01008274">
    <property type="protein sequence ID" value="KAF2893057.1"/>
    <property type="molecule type" value="Genomic_DNA"/>
</dbReference>
<dbReference type="Proteomes" id="UP000801492">
    <property type="component" value="Unassembled WGS sequence"/>
</dbReference>
<dbReference type="Gene3D" id="2.40.10.10">
    <property type="entry name" value="Trypsin-like serine proteases"/>
    <property type="match status" value="1"/>
</dbReference>
<evidence type="ECO:0000259" key="3">
    <source>
        <dbReference type="PROSITE" id="PS50240"/>
    </source>
</evidence>
<evidence type="ECO:0000256" key="2">
    <source>
        <dbReference type="ARBA" id="ARBA00024195"/>
    </source>
</evidence>
<dbReference type="InterPro" id="IPR001314">
    <property type="entry name" value="Peptidase_S1A"/>
</dbReference>
<protein>
    <recommendedName>
        <fullName evidence="3">Peptidase S1 domain-containing protein</fullName>
    </recommendedName>
</protein>
<dbReference type="PROSITE" id="PS00134">
    <property type="entry name" value="TRYPSIN_HIS"/>
    <property type="match status" value="1"/>
</dbReference>
<feature type="domain" description="Peptidase S1" evidence="3">
    <location>
        <begin position="1"/>
        <end position="228"/>
    </location>
</feature>
<dbReference type="PRINTS" id="PR00722">
    <property type="entry name" value="CHYMOTRYPSIN"/>
</dbReference>
<dbReference type="SUPFAM" id="SSF50494">
    <property type="entry name" value="Trypsin-like serine proteases"/>
    <property type="match status" value="1"/>
</dbReference>
<dbReference type="FunFam" id="2.40.10.10:FF:000068">
    <property type="entry name" value="transmembrane protease serine 2"/>
    <property type="match status" value="1"/>
</dbReference>
<name>A0A8K0CXB8_IGNLU</name>
<dbReference type="Pfam" id="PF00089">
    <property type="entry name" value="Trypsin"/>
    <property type="match status" value="1"/>
</dbReference>
<dbReference type="PROSITE" id="PS50240">
    <property type="entry name" value="TRYPSIN_DOM"/>
    <property type="match status" value="1"/>
</dbReference>
<dbReference type="InterPro" id="IPR018114">
    <property type="entry name" value="TRYPSIN_HIS"/>
</dbReference>
<dbReference type="CDD" id="cd00190">
    <property type="entry name" value="Tryp_SPc"/>
    <property type="match status" value="1"/>
</dbReference>
<dbReference type="SMART" id="SM00020">
    <property type="entry name" value="Tryp_SPc"/>
    <property type="match status" value="1"/>
</dbReference>
<evidence type="ECO:0000256" key="1">
    <source>
        <dbReference type="ARBA" id="ARBA00023157"/>
    </source>
</evidence>
<keyword evidence="1" id="KW-1015">Disulfide bond</keyword>
<dbReference type="InterPro" id="IPR009003">
    <property type="entry name" value="Peptidase_S1_PA"/>
</dbReference>
<gene>
    <name evidence="4" type="ORF">ILUMI_13116</name>
</gene>
<keyword evidence="5" id="KW-1185">Reference proteome</keyword>